<keyword evidence="3" id="KW-1185">Reference proteome</keyword>
<evidence type="ECO:0000256" key="1">
    <source>
        <dbReference type="SAM" id="Phobius"/>
    </source>
</evidence>
<keyword evidence="1" id="KW-1133">Transmembrane helix</keyword>
<organism evidence="2 3">
    <name type="scientific">Acholeplasma hippikon</name>
    <dbReference type="NCBI Taxonomy" id="264636"/>
    <lineage>
        <taxon>Bacteria</taxon>
        <taxon>Bacillati</taxon>
        <taxon>Mycoplasmatota</taxon>
        <taxon>Mollicutes</taxon>
        <taxon>Acholeplasmatales</taxon>
        <taxon>Acholeplasmataceae</taxon>
        <taxon>Acholeplasma</taxon>
    </lineage>
</organism>
<proteinExistence type="predicted"/>
<dbReference type="RefSeq" id="WP_035368795.1">
    <property type="nucleotide sequence ID" value="NZ_LR215050.1"/>
</dbReference>
<dbReference type="Proteomes" id="UP000290909">
    <property type="component" value="Chromosome"/>
</dbReference>
<keyword evidence="1" id="KW-0812">Transmembrane</keyword>
<protein>
    <submittedName>
        <fullName evidence="2">Predicted integral membrane protein</fullName>
    </submittedName>
</protein>
<reference evidence="2 3" key="1">
    <citation type="submission" date="2019-01" db="EMBL/GenBank/DDBJ databases">
        <authorList>
            <consortium name="Pathogen Informatics"/>
        </authorList>
    </citation>
    <scope>NUCLEOTIDE SEQUENCE [LARGE SCALE GENOMIC DNA]</scope>
    <source>
        <strain evidence="2 3">NCTC10172</strain>
    </source>
</reference>
<dbReference type="EMBL" id="LR215050">
    <property type="protein sequence ID" value="VEU83318.1"/>
    <property type="molecule type" value="Genomic_DNA"/>
</dbReference>
<dbReference type="KEGG" id="ahk:NCTC10172_01393"/>
<keyword evidence="1" id="KW-0472">Membrane</keyword>
<dbReference type="AlphaFoldDB" id="A0A449BLL8"/>
<accession>A0A449BLL8</accession>
<feature type="transmembrane region" description="Helical" evidence="1">
    <location>
        <begin position="20"/>
        <end position="42"/>
    </location>
</feature>
<gene>
    <name evidence="2" type="ORF">NCTC10172_01393</name>
</gene>
<feature type="transmembrane region" description="Helical" evidence="1">
    <location>
        <begin position="100"/>
        <end position="126"/>
    </location>
</feature>
<dbReference type="InterPro" id="IPR006938">
    <property type="entry name" value="DUF624"/>
</dbReference>
<dbReference type="STRING" id="1408416.GCA_000702765_00557"/>
<dbReference type="Pfam" id="PF04854">
    <property type="entry name" value="DUF624"/>
    <property type="match status" value="1"/>
</dbReference>
<evidence type="ECO:0000313" key="2">
    <source>
        <dbReference type="EMBL" id="VEU83318.1"/>
    </source>
</evidence>
<feature type="transmembrane region" description="Helical" evidence="1">
    <location>
        <begin position="74"/>
        <end position="94"/>
    </location>
</feature>
<name>A0A449BLL8_9MOLU</name>
<sequence length="212" mass="24648">MENTLKDFYRQVTDVIYVHFLWILTSFLGVLITFGAATTALYKVIFQVFKKDEPTQVTKLFFETFVKEFKESTIVWLILILIVTPLIFMTFYAINQTNLFLLVASMVCLYHVVMLFTYVFPIIAIFKSNSIFETLKNTILIQNRHLLTNLKLIGSLAIIILGILYLPNVFILVLIPLYGFLVAFHLKNALNPYVEKLKTSEYKGDDYELFKL</sequence>
<evidence type="ECO:0000313" key="3">
    <source>
        <dbReference type="Proteomes" id="UP000290909"/>
    </source>
</evidence>